<feature type="transmembrane region" description="Helical" evidence="1">
    <location>
        <begin position="108"/>
        <end position="131"/>
    </location>
</feature>
<feature type="transmembrane region" description="Helical" evidence="1">
    <location>
        <begin position="166"/>
        <end position="185"/>
    </location>
</feature>
<dbReference type="AlphaFoldDB" id="A0A316GDI1"/>
<accession>A0A316GDI1</accession>
<evidence type="ECO:0000256" key="1">
    <source>
        <dbReference type="SAM" id="Phobius"/>
    </source>
</evidence>
<gene>
    <name evidence="2" type="ORF">C8D95_101795</name>
</gene>
<comment type="caution">
    <text evidence="2">The sequence shown here is derived from an EMBL/GenBank/DDBJ whole genome shotgun (WGS) entry which is preliminary data.</text>
</comment>
<sequence length="217" mass="23190">MPFSVEEFFAVFAAYNTAIWPLQIAAYVGGFAVVAMLWRPSRMADTGIFLVLSAMWVMNGIGYHWMHFAPVNPAARVFAALFVVQAVLLAVAPLLSRERAVFGHAGSGVRWIAGALIVFAMILYPLLGFAFGHRYPAIPVFGVAPCPTTIFTIGVLLLGDWKTVRWLLIIPASWSVIGGSAAVLLAVPQDYGLIAAGFIALGIALAGRRLRANGTGA</sequence>
<keyword evidence="1" id="KW-1133">Transmembrane helix</keyword>
<feature type="transmembrane region" description="Helical" evidence="1">
    <location>
        <begin position="20"/>
        <end position="38"/>
    </location>
</feature>
<organism evidence="2 3">
    <name type="scientific">Silicimonas algicola</name>
    <dbReference type="NCBI Taxonomy" id="1826607"/>
    <lineage>
        <taxon>Bacteria</taxon>
        <taxon>Pseudomonadati</taxon>
        <taxon>Pseudomonadota</taxon>
        <taxon>Alphaproteobacteria</taxon>
        <taxon>Rhodobacterales</taxon>
        <taxon>Paracoccaceae</taxon>
    </lineage>
</organism>
<reference evidence="2 3" key="1">
    <citation type="submission" date="2018-05" db="EMBL/GenBank/DDBJ databases">
        <title>Genomic Encyclopedia of Type Strains, Phase IV (KMG-IV): sequencing the most valuable type-strain genomes for metagenomic binning, comparative biology and taxonomic classification.</title>
        <authorList>
            <person name="Goeker M."/>
        </authorList>
    </citation>
    <scope>NUCLEOTIDE SEQUENCE [LARGE SCALE GENOMIC DNA]</scope>
    <source>
        <strain evidence="2 3">DSM 103371</strain>
    </source>
</reference>
<dbReference type="EMBL" id="QGGV01000001">
    <property type="protein sequence ID" value="PWK58974.1"/>
    <property type="molecule type" value="Genomic_DNA"/>
</dbReference>
<dbReference type="RefSeq" id="WP_206508432.1">
    <property type="nucleotide sequence ID" value="NZ_CP034588.1"/>
</dbReference>
<dbReference type="InterPro" id="IPR045708">
    <property type="entry name" value="DUF6064"/>
</dbReference>
<keyword evidence="1" id="KW-0812">Transmembrane</keyword>
<dbReference type="Proteomes" id="UP000245390">
    <property type="component" value="Unassembled WGS sequence"/>
</dbReference>
<proteinExistence type="predicted"/>
<protein>
    <submittedName>
        <fullName evidence="2">Uncharacterized protein</fullName>
    </submittedName>
</protein>
<dbReference type="Pfam" id="PF19540">
    <property type="entry name" value="DUF6064"/>
    <property type="match status" value="1"/>
</dbReference>
<name>A0A316GDI1_9RHOB</name>
<evidence type="ECO:0000313" key="3">
    <source>
        <dbReference type="Proteomes" id="UP000245390"/>
    </source>
</evidence>
<feature type="transmembrane region" description="Helical" evidence="1">
    <location>
        <begin position="191"/>
        <end position="207"/>
    </location>
</feature>
<evidence type="ECO:0000313" key="2">
    <source>
        <dbReference type="EMBL" id="PWK58974.1"/>
    </source>
</evidence>
<feature type="transmembrane region" description="Helical" evidence="1">
    <location>
        <begin position="47"/>
        <end position="65"/>
    </location>
</feature>
<feature type="transmembrane region" description="Helical" evidence="1">
    <location>
        <begin position="77"/>
        <end position="96"/>
    </location>
</feature>
<feature type="transmembrane region" description="Helical" evidence="1">
    <location>
        <begin position="137"/>
        <end position="159"/>
    </location>
</feature>
<keyword evidence="3" id="KW-1185">Reference proteome</keyword>
<keyword evidence="1" id="KW-0472">Membrane</keyword>